<keyword evidence="4" id="KW-1185">Reference proteome</keyword>
<dbReference type="Proteomes" id="UP000198280">
    <property type="component" value="Unassembled WGS sequence"/>
</dbReference>
<dbReference type="EMBL" id="FZOF01000013">
    <property type="protein sequence ID" value="SNT06692.1"/>
    <property type="molecule type" value="Genomic_DNA"/>
</dbReference>
<evidence type="ECO:0000256" key="1">
    <source>
        <dbReference type="SAM" id="MobiDB-lite"/>
    </source>
</evidence>
<sequence length="213" mass="22414">MSHPHLPHRALGAAAAVVCAVLLTGCGGSAGGTGAASGKQSGAQSGQQSGEQDVASVATGTPSAAPRSSSGTPAADSEQGRPQLRLDSSDAERDRYWNAYATCLKDHGHKMLLERGPYSIDQNDNSPTAKAAQKTCAGKLPLQPPELDRDRNPHYDDDYRAYIKCLNSHGLKVVALADNSGWTFASSEQALSEDEQTKVDKNCTMEAFGGKNR</sequence>
<name>A0A239JMC1_9ACTN</name>
<evidence type="ECO:0000256" key="2">
    <source>
        <dbReference type="SAM" id="SignalP"/>
    </source>
</evidence>
<evidence type="ECO:0008006" key="5">
    <source>
        <dbReference type="Google" id="ProtNLM"/>
    </source>
</evidence>
<feature type="compositionally biased region" description="Low complexity" evidence="1">
    <location>
        <begin position="36"/>
        <end position="50"/>
    </location>
</feature>
<protein>
    <recommendedName>
        <fullName evidence="5">Secreted protein</fullName>
    </recommendedName>
</protein>
<accession>A0A239JMC1</accession>
<proteinExistence type="predicted"/>
<keyword evidence="2" id="KW-0732">Signal</keyword>
<feature type="compositionally biased region" description="Polar residues" evidence="1">
    <location>
        <begin position="58"/>
        <end position="72"/>
    </location>
</feature>
<organism evidence="3 4">
    <name type="scientific">Actinacidiphila glaucinigra</name>
    <dbReference type="NCBI Taxonomy" id="235986"/>
    <lineage>
        <taxon>Bacteria</taxon>
        <taxon>Bacillati</taxon>
        <taxon>Actinomycetota</taxon>
        <taxon>Actinomycetes</taxon>
        <taxon>Kitasatosporales</taxon>
        <taxon>Streptomycetaceae</taxon>
        <taxon>Actinacidiphila</taxon>
    </lineage>
</organism>
<gene>
    <name evidence="3" type="ORF">SAMN05216252_113101</name>
</gene>
<feature type="signal peptide" evidence="2">
    <location>
        <begin position="1"/>
        <end position="30"/>
    </location>
</feature>
<feature type="region of interest" description="Disordered" evidence="1">
    <location>
        <begin position="30"/>
        <end position="90"/>
    </location>
</feature>
<dbReference type="RefSeq" id="WP_089226054.1">
    <property type="nucleotide sequence ID" value="NZ_FZOF01000013.1"/>
</dbReference>
<evidence type="ECO:0000313" key="3">
    <source>
        <dbReference type="EMBL" id="SNT06692.1"/>
    </source>
</evidence>
<reference evidence="3 4" key="1">
    <citation type="submission" date="2017-06" db="EMBL/GenBank/DDBJ databases">
        <authorList>
            <person name="Kim H.J."/>
            <person name="Triplett B.A."/>
        </authorList>
    </citation>
    <scope>NUCLEOTIDE SEQUENCE [LARGE SCALE GENOMIC DNA]</scope>
    <source>
        <strain evidence="3 4">CGMCC 4.1858</strain>
    </source>
</reference>
<feature type="chain" id="PRO_5039650892" description="Secreted protein" evidence="2">
    <location>
        <begin position="31"/>
        <end position="213"/>
    </location>
</feature>
<dbReference type="AlphaFoldDB" id="A0A239JMC1"/>
<evidence type="ECO:0000313" key="4">
    <source>
        <dbReference type="Proteomes" id="UP000198280"/>
    </source>
</evidence>
<dbReference type="OrthoDB" id="3401652at2"/>